<keyword evidence="3" id="KW-1185">Reference proteome</keyword>
<dbReference type="InterPro" id="IPR038765">
    <property type="entry name" value="Papain-like_cys_pep_sf"/>
</dbReference>
<evidence type="ECO:0008006" key="4">
    <source>
        <dbReference type="Google" id="ProtNLM"/>
    </source>
</evidence>
<dbReference type="SUPFAM" id="SSF54001">
    <property type="entry name" value="Cysteine proteinases"/>
    <property type="match status" value="1"/>
</dbReference>
<protein>
    <recommendedName>
        <fullName evidence="4">Peptidase C1A papain C-terminal domain-containing protein</fullName>
    </recommendedName>
</protein>
<accession>A0A8H5KN50</accession>
<feature type="region of interest" description="Disordered" evidence="1">
    <location>
        <begin position="1"/>
        <end position="22"/>
    </location>
</feature>
<comment type="caution">
    <text evidence="2">The sequence shown here is derived from an EMBL/GenBank/DDBJ whole genome shotgun (WGS) entry which is preliminary data.</text>
</comment>
<reference evidence="2 3" key="1">
    <citation type="submission" date="2020-05" db="EMBL/GenBank/DDBJ databases">
        <title>Identification and distribution of gene clusters putatively required for synthesis of sphingolipid metabolism inhibitors in phylogenetically diverse species of the filamentous fungus Fusarium.</title>
        <authorList>
            <person name="Kim H.-S."/>
            <person name="Busman M."/>
            <person name="Brown D.W."/>
            <person name="Divon H."/>
            <person name="Uhlig S."/>
            <person name="Proctor R.H."/>
        </authorList>
    </citation>
    <scope>NUCLEOTIDE SEQUENCE [LARGE SCALE GENOMIC DNA]</scope>
    <source>
        <strain evidence="2 3">NRRL 36939</strain>
    </source>
</reference>
<organism evidence="2 3">
    <name type="scientific">Fusarium pseudocircinatum</name>
    <dbReference type="NCBI Taxonomy" id="56676"/>
    <lineage>
        <taxon>Eukaryota</taxon>
        <taxon>Fungi</taxon>
        <taxon>Dikarya</taxon>
        <taxon>Ascomycota</taxon>
        <taxon>Pezizomycotina</taxon>
        <taxon>Sordariomycetes</taxon>
        <taxon>Hypocreomycetidae</taxon>
        <taxon>Hypocreales</taxon>
        <taxon>Nectriaceae</taxon>
        <taxon>Fusarium</taxon>
        <taxon>Fusarium fujikuroi species complex</taxon>
    </lineage>
</organism>
<evidence type="ECO:0000313" key="2">
    <source>
        <dbReference type="EMBL" id="KAF5576169.1"/>
    </source>
</evidence>
<evidence type="ECO:0000256" key="1">
    <source>
        <dbReference type="SAM" id="MobiDB-lite"/>
    </source>
</evidence>
<gene>
    <name evidence="2" type="ORF">FPCIR_12737</name>
</gene>
<dbReference type="Gene3D" id="3.90.70.10">
    <property type="entry name" value="Cysteine proteinases"/>
    <property type="match status" value="1"/>
</dbReference>
<dbReference type="Gene3D" id="2.120.10.70">
    <property type="entry name" value="Fucose-specific lectin"/>
    <property type="match status" value="1"/>
</dbReference>
<dbReference type="AlphaFoldDB" id="A0A8H5KN50"/>
<dbReference type="SUPFAM" id="SSF89372">
    <property type="entry name" value="Fucose-specific lectin"/>
    <property type="match status" value="2"/>
</dbReference>
<dbReference type="Proteomes" id="UP000546213">
    <property type="component" value="Unassembled WGS sequence"/>
</dbReference>
<name>A0A8H5KN50_9HYPO</name>
<evidence type="ECO:0000313" key="3">
    <source>
        <dbReference type="Proteomes" id="UP000546213"/>
    </source>
</evidence>
<dbReference type="OrthoDB" id="640249at2759"/>
<proteinExistence type="predicted"/>
<dbReference type="EMBL" id="JAAOAS010000439">
    <property type="protein sequence ID" value="KAF5576169.1"/>
    <property type="molecule type" value="Genomic_DNA"/>
</dbReference>
<feature type="compositionally biased region" description="Basic and acidic residues" evidence="1">
    <location>
        <begin position="13"/>
        <end position="22"/>
    </location>
</feature>
<sequence>MADRKKVRNQGHIPDEFDSRDKAYSYDGPKIIEDKFNDVNDLYEDNPGYFEPVYNQQETNSCVANATAAAIRFLVQKLTDQNDSDEDLSDVQEVSRLFIYYVARARAAMTATGILDKWPLGLKDGGCRIRDAFHSVNHYGLSASKKWAWKDEGGVIVSVNDRPFDAAFEKNTKLKDIEFCRLDPDHSDYAEQLLDDDEMAAIGTITLFRLRQCIYEGYPVVFGFRFYWDSLKTHGTPDSEFPTLDDLPPKPRADHDGHAVLAVGYDHPNKRVLIQNSWGSENSAHFWMPYEWIKDFDATEDFWMVRVKKHKYVSPKVNIDRPLNLGTTDWNVIDFPHDTSRDMSSAHTATIATVSGSTSYEFWYMTDTGCPRRVARDLESSGETKSLNHEFGSIGPEFSNINLVGGETRDSLKALYWFAPGFGVMEVSLANDSQWMAPWPVVGSSGKVAKSSRGSSIAVVTGTKSLQHVSLYYVDEAGAIQILRKPNINGKWDSWVIDGAGSAFSNTRVAAIRYDENWDTIWWIGPQGHMKGYWYRYSVDNSQRSQIFHPAQNSEHVAAFESRIALANSGSGVLAVFWVSRYGAVQMLYSDEGGSDWKHLTLPSVCKARVDSDIKAVYCGSGQFVVFFIGPDNSLEGGFVHLRRDTHDKRHLGRVTGHGAIMCGSPLGVTAQIEQGGTRVHVAFKDYSGRFNCVQKLLQL</sequence>